<evidence type="ECO:0000256" key="5">
    <source>
        <dbReference type="ARBA" id="ARBA00023242"/>
    </source>
</evidence>
<feature type="region of interest" description="Disordered" evidence="6">
    <location>
        <begin position="122"/>
        <end position="159"/>
    </location>
</feature>
<comment type="subcellular location">
    <subcellularLocation>
        <location evidence="1">Nucleus</location>
    </subcellularLocation>
</comment>
<keyword evidence="5" id="KW-0539">Nucleus</keyword>
<name>A0A915L744_ROMCU</name>
<dbReference type="Proteomes" id="UP000887565">
    <property type="component" value="Unplaced"/>
</dbReference>
<reference evidence="8" key="1">
    <citation type="submission" date="2022-11" db="UniProtKB">
        <authorList>
            <consortium name="WormBaseParasite"/>
        </authorList>
    </citation>
    <scope>IDENTIFICATION</scope>
</reference>
<dbReference type="Pfam" id="PF11571">
    <property type="entry name" value="Med27"/>
    <property type="match status" value="1"/>
</dbReference>
<keyword evidence="3" id="KW-0805">Transcription regulation</keyword>
<dbReference type="AlphaFoldDB" id="A0A915L744"/>
<keyword evidence="7" id="KW-1185">Reference proteome</keyword>
<accession>A0A915L744</accession>
<organism evidence="7 8">
    <name type="scientific">Romanomermis culicivorax</name>
    <name type="common">Nematode worm</name>
    <dbReference type="NCBI Taxonomy" id="13658"/>
    <lineage>
        <taxon>Eukaryota</taxon>
        <taxon>Metazoa</taxon>
        <taxon>Ecdysozoa</taxon>
        <taxon>Nematoda</taxon>
        <taxon>Enoplea</taxon>
        <taxon>Dorylaimia</taxon>
        <taxon>Mermithida</taxon>
        <taxon>Mermithoidea</taxon>
        <taxon>Mermithidae</taxon>
        <taxon>Romanomermis</taxon>
    </lineage>
</organism>
<feature type="compositionally biased region" description="Low complexity" evidence="6">
    <location>
        <begin position="130"/>
        <end position="158"/>
    </location>
</feature>
<comment type="similarity">
    <text evidence="2">Belongs to the Mediator complex subunit 27 family.</text>
</comment>
<evidence type="ECO:0000256" key="3">
    <source>
        <dbReference type="ARBA" id="ARBA00023015"/>
    </source>
</evidence>
<dbReference type="GO" id="GO:0006357">
    <property type="term" value="P:regulation of transcription by RNA polymerase II"/>
    <property type="evidence" value="ECO:0007669"/>
    <property type="project" value="TreeGrafter"/>
</dbReference>
<sequence>MINPPAVDAAKLYAQGQKLFYQFRQSTIEMFDFMSNGLELDLPSSTASQAAAAASRDVSIDASSPTTTAAAENFDVVVETPPTTDSPAAATAAVDTASPIIVINNNNSADDQQQQIDNPKILIREDSIDQQKTTTTPPKTTSEKISPTISSISSLSSKNQSPDLTIFSRKFKQKVSSVMESLDQLEKIINALPSNRGPLGGQNLHLLLQNSLYDQPQNGTKSTNYEQLLQTYNWAKKSIDYSTLAGKYLSSTMTRLNQSTIKQFSPPNYNSNNNDLMDLDKIFLTLCKNLPGFQYVILRGKGVKSTDSATVILTLNIFSVNNLNQETCKSQIFKMALLIKNFNVEFLQVKNVDENFHDDQQNVEFWQKSKYEFFRKLTSFFQRTLQSMTSNLQFSNNSATAQQILRQFLQFVHSYRFSFYQPCSICKQFLKNYLPPYVRDLRAVEHVLHENCK</sequence>
<proteinExistence type="inferred from homology"/>
<dbReference type="OMA" id="FHEDCRN"/>
<protein>
    <submittedName>
        <fullName evidence="8">Mediator of RNA polymerase II transcription subunit 27</fullName>
    </submittedName>
</protein>
<evidence type="ECO:0000256" key="6">
    <source>
        <dbReference type="SAM" id="MobiDB-lite"/>
    </source>
</evidence>
<evidence type="ECO:0000313" key="7">
    <source>
        <dbReference type="Proteomes" id="UP000887565"/>
    </source>
</evidence>
<dbReference type="PANTHER" id="PTHR13130:SF4">
    <property type="entry name" value="MEDIATOR OF RNA POLYMERASE II TRANSCRIPTION SUBUNIT 27"/>
    <property type="match status" value="1"/>
</dbReference>
<keyword evidence="4" id="KW-0804">Transcription</keyword>
<dbReference type="PANTHER" id="PTHR13130">
    <property type="entry name" value="34 KDA TRANSCRIPTIONAL CO-ACTIVATOR-RELATED"/>
    <property type="match status" value="1"/>
</dbReference>
<evidence type="ECO:0000256" key="1">
    <source>
        <dbReference type="ARBA" id="ARBA00004123"/>
    </source>
</evidence>
<dbReference type="GO" id="GO:0003713">
    <property type="term" value="F:transcription coactivator activity"/>
    <property type="evidence" value="ECO:0007669"/>
    <property type="project" value="TreeGrafter"/>
</dbReference>
<dbReference type="InterPro" id="IPR021627">
    <property type="entry name" value="Mediator_Med27"/>
</dbReference>
<evidence type="ECO:0000256" key="2">
    <source>
        <dbReference type="ARBA" id="ARBA00008048"/>
    </source>
</evidence>
<dbReference type="WBParaSite" id="nRc.2.0.1.t46854-RA">
    <property type="protein sequence ID" value="nRc.2.0.1.t46854-RA"/>
    <property type="gene ID" value="nRc.2.0.1.g46854"/>
</dbReference>
<dbReference type="GO" id="GO:0016592">
    <property type="term" value="C:mediator complex"/>
    <property type="evidence" value="ECO:0007669"/>
    <property type="project" value="InterPro"/>
</dbReference>
<evidence type="ECO:0000313" key="8">
    <source>
        <dbReference type="WBParaSite" id="nRc.2.0.1.t46854-RA"/>
    </source>
</evidence>
<evidence type="ECO:0000256" key="4">
    <source>
        <dbReference type="ARBA" id="ARBA00023163"/>
    </source>
</evidence>